<evidence type="ECO:0000256" key="2">
    <source>
        <dbReference type="ARBA" id="ARBA00023082"/>
    </source>
</evidence>
<evidence type="ECO:0000256" key="4">
    <source>
        <dbReference type="ARBA" id="ARBA00023163"/>
    </source>
</evidence>
<gene>
    <name evidence="6" type="ORF">S01H1_42321</name>
</gene>
<keyword evidence="3" id="KW-0238">DNA-binding</keyword>
<dbReference type="GO" id="GO:0006352">
    <property type="term" value="P:DNA-templated transcription initiation"/>
    <property type="evidence" value="ECO:0007669"/>
    <property type="project" value="InterPro"/>
</dbReference>
<dbReference type="Gene3D" id="1.10.1740.10">
    <property type="match status" value="1"/>
</dbReference>
<dbReference type="SUPFAM" id="SSF88946">
    <property type="entry name" value="Sigma2 domain of RNA polymerase sigma factors"/>
    <property type="match status" value="1"/>
</dbReference>
<accession>X0UJ41</accession>
<dbReference type="InterPro" id="IPR007627">
    <property type="entry name" value="RNA_pol_sigma70_r2"/>
</dbReference>
<evidence type="ECO:0000256" key="3">
    <source>
        <dbReference type="ARBA" id="ARBA00023125"/>
    </source>
</evidence>
<dbReference type="GO" id="GO:0003677">
    <property type="term" value="F:DNA binding"/>
    <property type="evidence" value="ECO:0007669"/>
    <property type="project" value="UniProtKB-KW"/>
</dbReference>
<dbReference type="PROSITE" id="PS01063">
    <property type="entry name" value="SIGMA70_ECF"/>
    <property type="match status" value="1"/>
</dbReference>
<evidence type="ECO:0000256" key="1">
    <source>
        <dbReference type="ARBA" id="ARBA00023015"/>
    </source>
</evidence>
<dbReference type="PANTHER" id="PTHR43133:SF8">
    <property type="entry name" value="RNA POLYMERASE SIGMA FACTOR HI_1459-RELATED"/>
    <property type="match status" value="1"/>
</dbReference>
<sequence length="122" mass="14649">MDPEVSAIIQQVRSGQVDRYAELVRRYQRELWYISAQALGDIATTEDIVQQTFVNAFFALDSFDFSRDFGAWLRTICRNLVREYIRKRVRNDAKMRRYYDHLETLGGNEEEDERYEQRIREA</sequence>
<proteinExistence type="predicted"/>
<reference evidence="6" key="1">
    <citation type="journal article" date="2014" name="Front. Microbiol.">
        <title>High frequency of phylogenetically diverse reductive dehalogenase-homologous genes in deep subseafloor sedimentary metagenomes.</title>
        <authorList>
            <person name="Kawai M."/>
            <person name="Futagami T."/>
            <person name="Toyoda A."/>
            <person name="Takaki Y."/>
            <person name="Nishi S."/>
            <person name="Hori S."/>
            <person name="Arai W."/>
            <person name="Tsubouchi T."/>
            <person name="Morono Y."/>
            <person name="Uchiyama I."/>
            <person name="Ito T."/>
            <person name="Fujiyama A."/>
            <person name="Inagaki F."/>
            <person name="Takami H."/>
        </authorList>
    </citation>
    <scope>NUCLEOTIDE SEQUENCE</scope>
    <source>
        <strain evidence="6">Expedition CK06-06</strain>
    </source>
</reference>
<name>X0UJ41_9ZZZZ</name>
<feature type="domain" description="RNA polymerase sigma-70 region 2" evidence="5">
    <location>
        <begin position="23"/>
        <end position="90"/>
    </location>
</feature>
<comment type="caution">
    <text evidence="6">The sequence shown here is derived from an EMBL/GenBank/DDBJ whole genome shotgun (WGS) entry which is preliminary data.</text>
</comment>
<evidence type="ECO:0000313" key="6">
    <source>
        <dbReference type="EMBL" id="GAG05809.1"/>
    </source>
</evidence>
<organism evidence="6">
    <name type="scientific">marine sediment metagenome</name>
    <dbReference type="NCBI Taxonomy" id="412755"/>
    <lineage>
        <taxon>unclassified sequences</taxon>
        <taxon>metagenomes</taxon>
        <taxon>ecological metagenomes</taxon>
    </lineage>
</organism>
<dbReference type="InterPro" id="IPR014284">
    <property type="entry name" value="RNA_pol_sigma-70_dom"/>
</dbReference>
<evidence type="ECO:0000259" key="5">
    <source>
        <dbReference type="Pfam" id="PF04542"/>
    </source>
</evidence>
<keyword evidence="4" id="KW-0804">Transcription</keyword>
<protein>
    <recommendedName>
        <fullName evidence="5">RNA polymerase sigma-70 region 2 domain-containing protein</fullName>
    </recommendedName>
</protein>
<keyword evidence="2" id="KW-0731">Sigma factor</keyword>
<dbReference type="AlphaFoldDB" id="X0UJ41"/>
<dbReference type="NCBIfam" id="TIGR02937">
    <property type="entry name" value="sigma70-ECF"/>
    <property type="match status" value="1"/>
</dbReference>
<dbReference type="Pfam" id="PF04542">
    <property type="entry name" value="Sigma70_r2"/>
    <property type="match status" value="1"/>
</dbReference>
<dbReference type="InterPro" id="IPR000838">
    <property type="entry name" value="RNA_pol_sigma70_ECF_CS"/>
</dbReference>
<dbReference type="InterPro" id="IPR013325">
    <property type="entry name" value="RNA_pol_sigma_r2"/>
</dbReference>
<dbReference type="InterPro" id="IPR039425">
    <property type="entry name" value="RNA_pol_sigma-70-like"/>
</dbReference>
<feature type="non-terminal residue" evidence="6">
    <location>
        <position position="122"/>
    </location>
</feature>
<dbReference type="PANTHER" id="PTHR43133">
    <property type="entry name" value="RNA POLYMERASE ECF-TYPE SIGMA FACTO"/>
    <property type="match status" value="1"/>
</dbReference>
<keyword evidence="1" id="KW-0805">Transcription regulation</keyword>
<dbReference type="GO" id="GO:0016987">
    <property type="term" value="F:sigma factor activity"/>
    <property type="evidence" value="ECO:0007669"/>
    <property type="project" value="UniProtKB-KW"/>
</dbReference>
<dbReference type="EMBL" id="BARS01026904">
    <property type="protein sequence ID" value="GAG05809.1"/>
    <property type="molecule type" value="Genomic_DNA"/>
</dbReference>